<gene>
    <name evidence="1" type="ORF">CDO51_11830</name>
</gene>
<protein>
    <submittedName>
        <fullName evidence="1">Uncharacterized protein</fullName>
    </submittedName>
</protein>
<dbReference type="AlphaFoldDB" id="A0A226BV25"/>
<dbReference type="Proteomes" id="UP000214588">
    <property type="component" value="Unassembled WGS sequence"/>
</dbReference>
<dbReference type="EMBL" id="NIQC01000037">
    <property type="protein sequence ID" value="OWZ82846.1"/>
    <property type="molecule type" value="Genomic_DNA"/>
</dbReference>
<name>A0A226BV25_9FIRM</name>
<evidence type="ECO:0000313" key="1">
    <source>
        <dbReference type="EMBL" id="OWZ82846.1"/>
    </source>
</evidence>
<proteinExistence type="predicted"/>
<sequence>MIVTMLVDSSNTEIKTIRYSSLPTEAYNELIESSEKALNTPEYSENYNKWTNKLQKFSISQLWELTEHKGEIS</sequence>
<evidence type="ECO:0000313" key="2">
    <source>
        <dbReference type="Proteomes" id="UP000214588"/>
    </source>
</evidence>
<comment type="caution">
    <text evidence="1">The sequence shown here is derived from an EMBL/GenBank/DDBJ whole genome shotgun (WGS) entry which is preliminary data.</text>
</comment>
<keyword evidence="2" id="KW-1185">Reference proteome</keyword>
<dbReference type="OrthoDB" id="9903164at2"/>
<organism evidence="1 2">
    <name type="scientific">Natranaerobius trueperi</name>
    <dbReference type="NCBI Taxonomy" id="759412"/>
    <lineage>
        <taxon>Bacteria</taxon>
        <taxon>Bacillati</taxon>
        <taxon>Bacillota</taxon>
        <taxon>Clostridia</taxon>
        <taxon>Natranaerobiales</taxon>
        <taxon>Natranaerobiaceae</taxon>
        <taxon>Natranaerobius</taxon>
    </lineage>
</organism>
<reference evidence="1 2" key="1">
    <citation type="submission" date="2017-06" db="EMBL/GenBank/DDBJ databases">
        <title>Draft Genome Sequence of Natranaerobius trueperi halophilic, alkalithermophilic bacteria from soda lakes.</title>
        <authorList>
            <person name="Zhao B."/>
        </authorList>
    </citation>
    <scope>NUCLEOTIDE SEQUENCE [LARGE SCALE GENOMIC DNA]</scope>
    <source>
        <strain evidence="1 2">DSM 18760</strain>
    </source>
</reference>
<accession>A0A226BV25</accession>